<organism evidence="2 3">
    <name type="scientific">Candidatus Tidjanibacter faecipullorum</name>
    <dbReference type="NCBI Taxonomy" id="2838766"/>
    <lineage>
        <taxon>Bacteria</taxon>
        <taxon>Pseudomonadati</taxon>
        <taxon>Bacteroidota</taxon>
        <taxon>Bacteroidia</taxon>
        <taxon>Bacteroidales</taxon>
        <taxon>Rikenellaceae</taxon>
        <taxon>Tidjanibacter</taxon>
    </lineage>
</organism>
<dbReference type="Proteomes" id="UP000824014">
    <property type="component" value="Unassembled WGS sequence"/>
</dbReference>
<protein>
    <recommendedName>
        <fullName evidence="4">Major fimbrial subunit protein N-terminal domain-containing protein</fullName>
    </recommendedName>
</protein>
<name>A0A9D2DCM7_9BACT</name>
<gene>
    <name evidence="2" type="ORF">H9816_00630</name>
</gene>
<dbReference type="AlphaFoldDB" id="A0A9D2DCM7"/>
<sequence>MKTRIISILASVAVMLLSGCTHDTMPGGADCEGNRVEFTLAGITPAKGTRATGNNDTAKPDASAAIAAEKEVTSLLAVTYEKQSSGNMGFYRTFEVTVTPDGCSFDIAKDGRFDIYLVANADSALSDALKGLDAGSAVSDFEEQIVSQAPDAANAFLMTSPEAIKVISYSGEVADCGEVSLRRLSVRIDLLNKADGLTINKVTFHNRVIKSQLMTPNAMISTPDLTEDKLYDNINLVGNFTTSAEYKSTIYSYENLSRTGDATVPTLDVEYTLDGQTYTHTVKFIDANDPDGVAPLALKRNYLYRITVGRKIEPEFNIEVLDWTNGESFNIDEIPFQAQMNAKLAINNFASANVATLEEGVGGEPGTVTFTTSSPNTTSKFFAWNSAWANSLYYNASDNSYYRVPTKDEMYLFFPDTSLSHVVFATAEDGSTEVSETLPTNLFDSTTANGGEGKSIFKNAPAGGITRASALPDYPIVYAIRFRGTAQCAAYRYEVKDVEPTTGYLEIRIKALQPNTLMTIDDVADEAYWGNPGEGDTDAENQLIYTIPATGYIPTADAINQGTHSYLWTATAAEDGANAYLGGHGLDRAHVVSSPKTYQGALRLVKTSNMSEQAKLNAALKVNMFTPYNVKEVDLSGKTITSFYDKLTVKLAECPASSYISFGELDAAGAVDATFTGPDGHHYRIPTGGELALLSPQSTNEYSDEANGKKGYQYPYWNDNASTASSTYTMCTTPFTETIYLKNQADHTPDMSHPDDTDSEYTLKGESQLKWGPLSETIHYYTGASDDPQKYNYNLRPVYGLRFNGTSQYAAYRWESVKIADDPLERYMSIKIKALRPDDTQTTIDMVADESFWQDGYIEFRFPGSGYYGLATQPDATDDKRSCALTQAYAGSSTKQSTNTSYAYWACHYNDTNVSWSNNKFPLRFVHVD</sequence>
<evidence type="ECO:0008006" key="4">
    <source>
        <dbReference type="Google" id="ProtNLM"/>
    </source>
</evidence>
<reference evidence="2" key="2">
    <citation type="submission" date="2021-04" db="EMBL/GenBank/DDBJ databases">
        <authorList>
            <person name="Gilroy R."/>
        </authorList>
    </citation>
    <scope>NUCLEOTIDE SEQUENCE</scope>
    <source>
        <strain evidence="2">ChiHjej11B10-19426</strain>
    </source>
</reference>
<dbReference type="PROSITE" id="PS51257">
    <property type="entry name" value="PROKAR_LIPOPROTEIN"/>
    <property type="match status" value="1"/>
</dbReference>
<proteinExistence type="predicted"/>
<keyword evidence="1" id="KW-0732">Signal</keyword>
<dbReference type="EMBL" id="DXCC01000003">
    <property type="protein sequence ID" value="HIZ14409.1"/>
    <property type="molecule type" value="Genomic_DNA"/>
</dbReference>
<feature type="signal peptide" evidence="1">
    <location>
        <begin position="1"/>
        <end position="23"/>
    </location>
</feature>
<evidence type="ECO:0000256" key="1">
    <source>
        <dbReference type="SAM" id="SignalP"/>
    </source>
</evidence>
<accession>A0A9D2DCM7</accession>
<comment type="caution">
    <text evidence="2">The sequence shown here is derived from an EMBL/GenBank/DDBJ whole genome shotgun (WGS) entry which is preliminary data.</text>
</comment>
<evidence type="ECO:0000313" key="3">
    <source>
        <dbReference type="Proteomes" id="UP000824014"/>
    </source>
</evidence>
<feature type="chain" id="PRO_5039314059" description="Major fimbrial subunit protein N-terminal domain-containing protein" evidence="1">
    <location>
        <begin position="24"/>
        <end position="929"/>
    </location>
</feature>
<dbReference type="CDD" id="cd13121">
    <property type="entry name" value="BF2867_like_C"/>
    <property type="match status" value="1"/>
</dbReference>
<evidence type="ECO:0000313" key="2">
    <source>
        <dbReference type="EMBL" id="HIZ14409.1"/>
    </source>
</evidence>
<reference evidence="2" key="1">
    <citation type="journal article" date="2021" name="PeerJ">
        <title>Extensive microbial diversity within the chicken gut microbiome revealed by metagenomics and culture.</title>
        <authorList>
            <person name="Gilroy R."/>
            <person name="Ravi A."/>
            <person name="Getino M."/>
            <person name="Pursley I."/>
            <person name="Horton D.L."/>
            <person name="Alikhan N.F."/>
            <person name="Baker D."/>
            <person name="Gharbi K."/>
            <person name="Hall N."/>
            <person name="Watson M."/>
            <person name="Adriaenssens E.M."/>
            <person name="Foster-Nyarko E."/>
            <person name="Jarju S."/>
            <person name="Secka A."/>
            <person name="Antonio M."/>
            <person name="Oren A."/>
            <person name="Chaudhuri R.R."/>
            <person name="La Ragione R."/>
            <person name="Hildebrand F."/>
            <person name="Pallen M.J."/>
        </authorList>
    </citation>
    <scope>NUCLEOTIDE SEQUENCE</scope>
    <source>
        <strain evidence="2">ChiHjej11B10-19426</strain>
    </source>
</reference>